<keyword evidence="1" id="KW-0812">Transmembrane</keyword>
<comment type="caution">
    <text evidence="2">The sequence shown here is derived from an EMBL/GenBank/DDBJ whole genome shotgun (WGS) entry which is preliminary data.</text>
</comment>
<sequence>MAEEEESKEDGPCPSLGFWHKNWLACGNNFVLRALSISLMSSGELDAIKAQASSVMSRSLLYLLYIPVIDMLIQLSFTLLLLLSC</sequence>
<evidence type="ECO:0000313" key="3">
    <source>
        <dbReference type="Proteomes" id="UP000499080"/>
    </source>
</evidence>
<accession>A0A4Y2TC49</accession>
<dbReference type="Proteomes" id="UP000499080">
    <property type="component" value="Unassembled WGS sequence"/>
</dbReference>
<organism evidence="2 3">
    <name type="scientific">Araneus ventricosus</name>
    <name type="common">Orbweaver spider</name>
    <name type="synonym">Epeira ventricosa</name>
    <dbReference type="NCBI Taxonomy" id="182803"/>
    <lineage>
        <taxon>Eukaryota</taxon>
        <taxon>Metazoa</taxon>
        <taxon>Ecdysozoa</taxon>
        <taxon>Arthropoda</taxon>
        <taxon>Chelicerata</taxon>
        <taxon>Arachnida</taxon>
        <taxon>Araneae</taxon>
        <taxon>Araneomorphae</taxon>
        <taxon>Entelegynae</taxon>
        <taxon>Araneoidea</taxon>
        <taxon>Araneidae</taxon>
        <taxon>Araneus</taxon>
    </lineage>
</organism>
<evidence type="ECO:0000256" key="1">
    <source>
        <dbReference type="SAM" id="Phobius"/>
    </source>
</evidence>
<keyword evidence="1" id="KW-0472">Membrane</keyword>
<dbReference type="AlphaFoldDB" id="A0A4Y2TC49"/>
<dbReference type="EMBL" id="BGPR01027553">
    <property type="protein sequence ID" value="GBN98137.1"/>
    <property type="molecule type" value="Genomic_DNA"/>
</dbReference>
<protein>
    <submittedName>
        <fullName evidence="2">Uncharacterized protein</fullName>
    </submittedName>
</protein>
<keyword evidence="3" id="KW-1185">Reference proteome</keyword>
<name>A0A4Y2TC49_ARAVE</name>
<evidence type="ECO:0000313" key="2">
    <source>
        <dbReference type="EMBL" id="GBN98137.1"/>
    </source>
</evidence>
<reference evidence="2 3" key="1">
    <citation type="journal article" date="2019" name="Sci. Rep.">
        <title>Orb-weaving spider Araneus ventricosus genome elucidates the spidroin gene catalogue.</title>
        <authorList>
            <person name="Kono N."/>
            <person name="Nakamura H."/>
            <person name="Ohtoshi R."/>
            <person name="Moran D.A.P."/>
            <person name="Shinohara A."/>
            <person name="Yoshida Y."/>
            <person name="Fujiwara M."/>
            <person name="Mori M."/>
            <person name="Tomita M."/>
            <person name="Arakawa K."/>
        </authorList>
    </citation>
    <scope>NUCLEOTIDE SEQUENCE [LARGE SCALE GENOMIC DNA]</scope>
</reference>
<feature type="transmembrane region" description="Helical" evidence="1">
    <location>
        <begin position="62"/>
        <end position="83"/>
    </location>
</feature>
<proteinExistence type="predicted"/>
<keyword evidence="1" id="KW-1133">Transmembrane helix</keyword>
<gene>
    <name evidence="2" type="ORF">AVEN_146897_1</name>
</gene>